<dbReference type="EMBL" id="CP095848">
    <property type="protein sequence ID" value="UPL50525.1"/>
    <property type="molecule type" value="Genomic_DNA"/>
</dbReference>
<keyword evidence="2" id="KW-1185">Reference proteome</keyword>
<dbReference type="InterPro" id="IPR006450">
    <property type="entry name" value="Phage_HK97_gp6-like"/>
</dbReference>
<dbReference type="CDD" id="cd08054">
    <property type="entry name" value="gp6"/>
    <property type="match status" value="1"/>
</dbReference>
<dbReference type="RefSeq" id="WP_247976537.1">
    <property type="nucleotide sequence ID" value="NZ_CP095848.1"/>
</dbReference>
<dbReference type="InterPro" id="IPR021146">
    <property type="entry name" value="Phage_gp6-like_head-tail"/>
</dbReference>
<dbReference type="Proteomes" id="UP000829647">
    <property type="component" value="Chromosome"/>
</dbReference>
<protein>
    <submittedName>
        <fullName evidence="1">Head-tail connector protein</fullName>
    </submittedName>
</protein>
<organism evidence="1 2">
    <name type="scientific">Hymenobacter sublimis</name>
    <dbReference type="NCBI Taxonomy" id="2933777"/>
    <lineage>
        <taxon>Bacteria</taxon>
        <taxon>Pseudomonadati</taxon>
        <taxon>Bacteroidota</taxon>
        <taxon>Cytophagia</taxon>
        <taxon>Cytophagales</taxon>
        <taxon>Hymenobacteraceae</taxon>
        <taxon>Hymenobacter</taxon>
    </lineage>
</organism>
<evidence type="ECO:0000313" key="1">
    <source>
        <dbReference type="EMBL" id="UPL50525.1"/>
    </source>
</evidence>
<reference evidence="1 2" key="1">
    <citation type="submission" date="2022-04" db="EMBL/GenBank/DDBJ databases">
        <title>Hymenobacter sp. isolated from the air.</title>
        <authorList>
            <person name="Won M."/>
            <person name="Lee C.-M."/>
            <person name="Woen H.-Y."/>
            <person name="Kwon S.-W."/>
        </authorList>
    </citation>
    <scope>NUCLEOTIDE SEQUENCE [LARGE SCALE GENOMIC DNA]</scope>
    <source>
        <strain evidence="2">5516 S-25</strain>
    </source>
</reference>
<dbReference type="Pfam" id="PF05135">
    <property type="entry name" value="Phage_connect_1"/>
    <property type="match status" value="1"/>
</dbReference>
<evidence type="ECO:0000313" key="2">
    <source>
        <dbReference type="Proteomes" id="UP000829647"/>
    </source>
</evidence>
<accession>A0ABY4JCJ5</accession>
<dbReference type="NCBIfam" id="TIGR01560">
    <property type="entry name" value="put_DNA_pack"/>
    <property type="match status" value="1"/>
</dbReference>
<sequence length="175" mass="19575">MPILLNPIEPVSIELFKAYSKLIAAEDSALIELFIRAAREKAEKYTNVDYISKVKSKTFSILDKLTIPTADILSVSGVFTSVDELENGYTNYVEYLKGSIIERSLPIDYAFAPSYTITYGVEIHPEDVPAAVKIAIAKIAADLYENRENSTNETNKELSISFKTLLAPYRKLSRV</sequence>
<proteinExistence type="predicted"/>
<name>A0ABY4JCJ5_9BACT</name>
<dbReference type="Gene3D" id="1.10.3230.30">
    <property type="entry name" value="Phage gp6-like head-tail connector protein"/>
    <property type="match status" value="1"/>
</dbReference>
<gene>
    <name evidence="1" type="ORF">MWH26_06360</name>
</gene>